<dbReference type="AlphaFoldDB" id="A0A095YTG4"/>
<dbReference type="RefSeq" id="WP_036560945.1">
    <property type="nucleotide sequence ID" value="NZ_JRNI01000088.1"/>
</dbReference>
<comment type="caution">
    <text evidence="1">The sequence shown here is derived from an EMBL/GenBank/DDBJ whole genome shotgun (WGS) entry which is preliminary data.</text>
</comment>
<evidence type="ECO:0000313" key="1">
    <source>
        <dbReference type="EMBL" id="KGF25698.1"/>
    </source>
</evidence>
<keyword evidence="2" id="KW-1185">Reference proteome</keyword>
<sequence>MSIKKYAIGAAVLFAALTAVYGYGQLQYRAGHSAAKEAQYLAELESYKTAADELLKASSVAQTSLIQIGVRHDEFKESYKNLAEFDCYADAERMQHIYKLYTPAFTR</sequence>
<dbReference type="eggNOG" id="ENOG50315H5">
    <property type="taxonomic scope" value="Bacteria"/>
</dbReference>
<gene>
    <name evidence="1" type="ORF">HMPREF2130_10895</name>
</gene>
<dbReference type="Proteomes" id="UP000029629">
    <property type="component" value="Unassembled WGS sequence"/>
</dbReference>
<proteinExistence type="predicted"/>
<evidence type="ECO:0000313" key="2">
    <source>
        <dbReference type="Proteomes" id="UP000029629"/>
    </source>
</evidence>
<name>A0A095YTG4_9BURK</name>
<dbReference type="EMBL" id="JRNI01000088">
    <property type="protein sequence ID" value="KGF25698.1"/>
    <property type="molecule type" value="Genomic_DNA"/>
</dbReference>
<organism evidence="1 2">
    <name type="scientific">Oligella urethralis DNF00040</name>
    <dbReference type="NCBI Taxonomy" id="1401065"/>
    <lineage>
        <taxon>Bacteria</taxon>
        <taxon>Pseudomonadati</taxon>
        <taxon>Pseudomonadota</taxon>
        <taxon>Betaproteobacteria</taxon>
        <taxon>Burkholderiales</taxon>
        <taxon>Alcaligenaceae</taxon>
        <taxon>Oligella</taxon>
    </lineage>
</organism>
<accession>A0A095YTG4</accession>
<protein>
    <submittedName>
        <fullName evidence="1">Uncharacterized protein</fullName>
    </submittedName>
</protein>
<reference evidence="1 2" key="1">
    <citation type="submission" date="2014-07" db="EMBL/GenBank/DDBJ databases">
        <authorList>
            <person name="McCorrison J."/>
            <person name="Sanka R."/>
            <person name="Torralba M."/>
            <person name="Gillis M."/>
            <person name="Haft D.H."/>
            <person name="Methe B."/>
            <person name="Sutton G."/>
            <person name="Nelson K.E."/>
        </authorList>
    </citation>
    <scope>NUCLEOTIDE SEQUENCE [LARGE SCALE GENOMIC DNA]</scope>
    <source>
        <strain evidence="1 2">DNF00040</strain>
    </source>
</reference>